<gene>
    <name evidence="4" type="primary">LOC120109518</name>
</gene>
<dbReference type="AlphaFoldDB" id="A0A8B9A5P3"/>
<dbReference type="SUPFAM" id="SSF56801">
    <property type="entry name" value="Acetyl-CoA synthetase-like"/>
    <property type="match status" value="1"/>
</dbReference>
<keyword evidence="1" id="KW-1133">Transmembrane helix</keyword>
<keyword evidence="3" id="KW-1185">Reference proteome</keyword>
<dbReference type="KEGG" id="pda:120109518"/>
<dbReference type="InterPro" id="IPR000873">
    <property type="entry name" value="AMP-dep_synth/lig_dom"/>
</dbReference>
<feature type="domain" description="AMP-dependent synthetase/ligase" evidence="2">
    <location>
        <begin position="130"/>
        <end position="213"/>
    </location>
</feature>
<evidence type="ECO:0000259" key="2">
    <source>
        <dbReference type="Pfam" id="PF00501"/>
    </source>
</evidence>
<protein>
    <submittedName>
        <fullName evidence="4">Long chain acyl-CoA synthetase 8-like</fullName>
    </submittedName>
</protein>
<dbReference type="Pfam" id="PF00501">
    <property type="entry name" value="AMP-binding"/>
    <property type="match status" value="1"/>
</dbReference>
<dbReference type="GO" id="GO:0004467">
    <property type="term" value="F:long-chain fatty acid-CoA ligase activity"/>
    <property type="evidence" value="ECO:0007669"/>
    <property type="project" value="TreeGrafter"/>
</dbReference>
<dbReference type="GO" id="GO:0005783">
    <property type="term" value="C:endoplasmic reticulum"/>
    <property type="evidence" value="ECO:0007669"/>
    <property type="project" value="TreeGrafter"/>
</dbReference>
<feature type="transmembrane region" description="Helical" evidence="1">
    <location>
        <begin position="30"/>
        <end position="53"/>
    </location>
</feature>
<dbReference type="OrthoDB" id="1933832at2759"/>
<dbReference type="PANTHER" id="PTHR43272:SF92">
    <property type="entry name" value="LONG CHAIN ACYL-COA SYNTHETASE 8"/>
    <property type="match status" value="1"/>
</dbReference>
<keyword evidence="1" id="KW-0812">Transmembrane</keyword>
<accession>A0A8B9A5P3</accession>
<dbReference type="PANTHER" id="PTHR43272">
    <property type="entry name" value="LONG-CHAIN-FATTY-ACID--COA LIGASE"/>
    <property type="match status" value="1"/>
</dbReference>
<dbReference type="Gene3D" id="3.40.50.980">
    <property type="match status" value="1"/>
</dbReference>
<sequence>MGDTDRGHLHFAFLESISRSYISVVNEYRLHGIVGAAILGLILPLVVSSLYVLKKKNKQRAVQINVGGEPGITMRHIKFSSLVEVPWEGASTVAALFEQSCKKHTQRRFLGARKLISREVVDSADGRKFEKLHLGEYRWQTYGVIFDRACNFASGLIKMSHIAERRATIFSDSRAEWFIALQGCFRQNITVATIYASLGMDALIHSLNEVRIACHGLCVTCFGYYSF</sequence>
<dbReference type="RefSeq" id="XP_038979183.1">
    <property type="nucleotide sequence ID" value="XM_039123255.1"/>
</dbReference>
<dbReference type="Proteomes" id="UP000228380">
    <property type="component" value="Unplaced"/>
</dbReference>
<dbReference type="GeneID" id="120109518"/>
<keyword evidence="1" id="KW-0472">Membrane</keyword>
<dbReference type="GO" id="GO:0016020">
    <property type="term" value="C:membrane"/>
    <property type="evidence" value="ECO:0007669"/>
    <property type="project" value="TreeGrafter"/>
</dbReference>
<proteinExistence type="predicted"/>
<evidence type="ECO:0000313" key="4">
    <source>
        <dbReference type="RefSeq" id="XP_038979183.1"/>
    </source>
</evidence>
<organism evidence="3 4">
    <name type="scientific">Phoenix dactylifera</name>
    <name type="common">Date palm</name>
    <dbReference type="NCBI Taxonomy" id="42345"/>
    <lineage>
        <taxon>Eukaryota</taxon>
        <taxon>Viridiplantae</taxon>
        <taxon>Streptophyta</taxon>
        <taxon>Embryophyta</taxon>
        <taxon>Tracheophyta</taxon>
        <taxon>Spermatophyta</taxon>
        <taxon>Magnoliopsida</taxon>
        <taxon>Liliopsida</taxon>
        <taxon>Arecaceae</taxon>
        <taxon>Coryphoideae</taxon>
        <taxon>Phoeniceae</taxon>
        <taxon>Phoenix</taxon>
    </lineage>
</organism>
<evidence type="ECO:0000256" key="1">
    <source>
        <dbReference type="SAM" id="Phobius"/>
    </source>
</evidence>
<evidence type="ECO:0000313" key="3">
    <source>
        <dbReference type="Proteomes" id="UP000228380"/>
    </source>
</evidence>
<name>A0A8B9A5P3_PHODC</name>
<reference evidence="4" key="1">
    <citation type="submission" date="2025-08" db="UniProtKB">
        <authorList>
            <consortium name="RefSeq"/>
        </authorList>
    </citation>
    <scope>IDENTIFICATION</scope>
    <source>
        <tissue evidence="4">Young leaves</tissue>
    </source>
</reference>